<sequence>MPHPAQKPPPARGPGYDLVFCTVFPDRPVGLFGVHMPGSYVSLRGQLLAERVVLGTREN</sequence>
<accession>A0ABN1NT07</accession>
<organism evidence="1 2">
    <name type="scientific">Streptomyces rhizosphaericus</name>
    <dbReference type="NCBI Taxonomy" id="114699"/>
    <lineage>
        <taxon>Bacteria</taxon>
        <taxon>Bacillati</taxon>
        <taxon>Actinomycetota</taxon>
        <taxon>Actinomycetes</taxon>
        <taxon>Kitasatosporales</taxon>
        <taxon>Streptomycetaceae</taxon>
        <taxon>Streptomyces</taxon>
        <taxon>Streptomyces violaceusniger group</taxon>
    </lineage>
</organism>
<evidence type="ECO:0000313" key="2">
    <source>
        <dbReference type="Proteomes" id="UP001500418"/>
    </source>
</evidence>
<name>A0ABN1NT07_9ACTN</name>
<dbReference type="EMBL" id="BAAAID010000001">
    <property type="protein sequence ID" value="GAA0915501.1"/>
    <property type="molecule type" value="Genomic_DNA"/>
</dbReference>
<dbReference type="Proteomes" id="UP001500418">
    <property type="component" value="Unassembled WGS sequence"/>
</dbReference>
<protein>
    <submittedName>
        <fullName evidence="1">Uncharacterized protein</fullName>
    </submittedName>
</protein>
<reference evidence="1 2" key="1">
    <citation type="journal article" date="2019" name="Int. J. Syst. Evol. Microbiol.">
        <title>The Global Catalogue of Microorganisms (GCM) 10K type strain sequencing project: providing services to taxonomists for standard genome sequencing and annotation.</title>
        <authorList>
            <consortium name="The Broad Institute Genomics Platform"/>
            <consortium name="The Broad Institute Genome Sequencing Center for Infectious Disease"/>
            <person name="Wu L."/>
            <person name="Ma J."/>
        </authorList>
    </citation>
    <scope>NUCLEOTIDE SEQUENCE [LARGE SCALE GENOMIC DNA]</scope>
    <source>
        <strain evidence="1 2">JCM 11444</strain>
    </source>
</reference>
<comment type="caution">
    <text evidence="1">The sequence shown here is derived from an EMBL/GenBank/DDBJ whole genome shotgun (WGS) entry which is preliminary data.</text>
</comment>
<keyword evidence="2" id="KW-1185">Reference proteome</keyword>
<gene>
    <name evidence="1" type="ORF">GCM10009575_002850</name>
</gene>
<proteinExistence type="predicted"/>
<evidence type="ECO:0000313" key="1">
    <source>
        <dbReference type="EMBL" id="GAA0915501.1"/>
    </source>
</evidence>